<dbReference type="CDD" id="cd00754">
    <property type="entry name" value="Ubl_MoaD"/>
    <property type="match status" value="1"/>
</dbReference>
<dbReference type="Pfam" id="PF02597">
    <property type="entry name" value="ThiS"/>
    <property type="match status" value="1"/>
</dbReference>
<name>A0A840HS60_9SPHN</name>
<dbReference type="SUPFAM" id="SSF54285">
    <property type="entry name" value="MoaD/ThiS"/>
    <property type="match status" value="1"/>
</dbReference>
<keyword evidence="2" id="KW-1185">Reference proteome</keyword>
<gene>
    <name evidence="1" type="ORF">HNQ99_001046</name>
</gene>
<dbReference type="InterPro" id="IPR012675">
    <property type="entry name" value="Beta-grasp_dom_sf"/>
</dbReference>
<evidence type="ECO:0000313" key="2">
    <source>
        <dbReference type="Proteomes" id="UP000575068"/>
    </source>
</evidence>
<comment type="caution">
    <text evidence="1">The sequence shown here is derived from an EMBL/GenBank/DDBJ whole genome shotgun (WGS) entry which is preliminary data.</text>
</comment>
<dbReference type="Gene3D" id="3.10.20.30">
    <property type="match status" value="1"/>
</dbReference>
<dbReference type="EMBL" id="JACHOV010000003">
    <property type="protein sequence ID" value="MBB4640753.1"/>
    <property type="molecule type" value="Genomic_DNA"/>
</dbReference>
<evidence type="ECO:0000313" key="1">
    <source>
        <dbReference type="EMBL" id="MBB4640753.1"/>
    </source>
</evidence>
<dbReference type="Proteomes" id="UP000575068">
    <property type="component" value="Unassembled WGS sequence"/>
</dbReference>
<organism evidence="1 2">
    <name type="scientific">Rhizorhapis suberifaciens</name>
    <name type="common">corky root of lettuce</name>
    <dbReference type="NCBI Taxonomy" id="13656"/>
    <lineage>
        <taxon>Bacteria</taxon>
        <taxon>Pseudomonadati</taxon>
        <taxon>Pseudomonadota</taxon>
        <taxon>Alphaproteobacteria</taxon>
        <taxon>Sphingomonadales</taxon>
        <taxon>Sphingomonadaceae</taxon>
        <taxon>Rhizorhapis</taxon>
    </lineage>
</organism>
<dbReference type="InterPro" id="IPR003749">
    <property type="entry name" value="ThiS/MoaD-like"/>
</dbReference>
<protein>
    <submittedName>
        <fullName evidence="1">Molybdopterin synthase sulfur carrier subunit</fullName>
    </submittedName>
</protein>
<dbReference type="AlphaFoldDB" id="A0A840HS60"/>
<dbReference type="RefSeq" id="WP_184474581.1">
    <property type="nucleotide sequence ID" value="NZ_JACHOV010000003.1"/>
</dbReference>
<sequence>MAKLEILYFSWVRERIGLDGETIDHPGGEMQVIDLIAMLARRGGGYAQAFAEPARLRAALDQKFVSLETSLGSGRELAIFPPVTGG</sequence>
<proteinExistence type="predicted"/>
<dbReference type="InterPro" id="IPR016155">
    <property type="entry name" value="Mopterin_synth/thiamin_S_b"/>
</dbReference>
<accession>A0A840HS60</accession>
<reference evidence="1 2" key="1">
    <citation type="submission" date="2020-08" db="EMBL/GenBank/DDBJ databases">
        <title>Genomic Encyclopedia of Type Strains, Phase IV (KMG-IV): sequencing the most valuable type-strain genomes for metagenomic binning, comparative biology and taxonomic classification.</title>
        <authorList>
            <person name="Goeker M."/>
        </authorList>
    </citation>
    <scope>NUCLEOTIDE SEQUENCE [LARGE SCALE GENOMIC DNA]</scope>
    <source>
        <strain evidence="1 2">DSM 7465</strain>
    </source>
</reference>